<evidence type="ECO:0008006" key="5">
    <source>
        <dbReference type="Google" id="ProtNLM"/>
    </source>
</evidence>
<protein>
    <recommendedName>
        <fullName evidence="5">SEA domain-containing protein</fullName>
    </recommendedName>
</protein>
<dbReference type="AlphaFoldDB" id="A0A1Z5KTF6"/>
<feature type="signal peptide" evidence="2">
    <location>
        <begin position="1"/>
        <end position="20"/>
    </location>
</feature>
<keyword evidence="2" id="KW-0732">Signal</keyword>
<gene>
    <name evidence="3" type="ORF">FisN_28Lh036</name>
</gene>
<evidence type="ECO:0000256" key="1">
    <source>
        <dbReference type="SAM" id="Phobius"/>
    </source>
</evidence>
<evidence type="ECO:0000313" key="4">
    <source>
        <dbReference type="Proteomes" id="UP000198406"/>
    </source>
</evidence>
<keyword evidence="1" id="KW-0472">Membrane</keyword>
<sequence>MKLSLLFLVSLLEAWQFAFGAVLLESSCDAEISLDWSSATQSYLTVEGAAVMEDQAAAYFLELLQQVETSDGMDGIEQVTVSVMTGQSIQDGSKVLLSAQSRVSVIYRTEKGFPIDIDTVLAGLVENDNLSEVKFNELPVASLTFQAIVDDSKVLFYDNDSTGRSTADAGLIAATVIMSFILLLVSSVLLYITGGWDAFKQSVTNCLFEEIDDDDDHYLARSKPDFHVSHTEDDEDRDMEADEPSVVTGMQTNPSGMLGVRVPTDGLGIGNGYLTDGDEATNFTEMSAPQRLGINSASKMNDGGRGDEAPTGLAQMIMRRMGNTPK</sequence>
<organism evidence="3 4">
    <name type="scientific">Fistulifera solaris</name>
    <name type="common">Oleaginous diatom</name>
    <dbReference type="NCBI Taxonomy" id="1519565"/>
    <lineage>
        <taxon>Eukaryota</taxon>
        <taxon>Sar</taxon>
        <taxon>Stramenopiles</taxon>
        <taxon>Ochrophyta</taxon>
        <taxon>Bacillariophyta</taxon>
        <taxon>Bacillariophyceae</taxon>
        <taxon>Bacillariophycidae</taxon>
        <taxon>Naviculales</taxon>
        <taxon>Naviculaceae</taxon>
        <taxon>Fistulifera</taxon>
    </lineage>
</organism>
<reference evidence="3 4" key="1">
    <citation type="journal article" date="2015" name="Plant Cell">
        <title>Oil accumulation by the oleaginous diatom Fistulifera solaris as revealed by the genome and transcriptome.</title>
        <authorList>
            <person name="Tanaka T."/>
            <person name="Maeda Y."/>
            <person name="Veluchamy A."/>
            <person name="Tanaka M."/>
            <person name="Abida H."/>
            <person name="Marechal E."/>
            <person name="Bowler C."/>
            <person name="Muto M."/>
            <person name="Sunaga Y."/>
            <person name="Tanaka M."/>
            <person name="Yoshino T."/>
            <person name="Taniguchi T."/>
            <person name="Fukuda Y."/>
            <person name="Nemoto M."/>
            <person name="Matsumoto M."/>
            <person name="Wong P.S."/>
            <person name="Aburatani S."/>
            <person name="Fujibuchi W."/>
        </authorList>
    </citation>
    <scope>NUCLEOTIDE SEQUENCE [LARGE SCALE GENOMIC DNA]</scope>
    <source>
        <strain evidence="3 4">JPCC DA0580</strain>
    </source>
</reference>
<evidence type="ECO:0000313" key="3">
    <source>
        <dbReference type="EMBL" id="GAX29208.1"/>
    </source>
</evidence>
<name>A0A1Z5KTF6_FISSO</name>
<feature type="transmembrane region" description="Helical" evidence="1">
    <location>
        <begin position="169"/>
        <end position="192"/>
    </location>
</feature>
<comment type="caution">
    <text evidence="3">The sequence shown here is derived from an EMBL/GenBank/DDBJ whole genome shotgun (WGS) entry which is preliminary data.</text>
</comment>
<dbReference type="EMBL" id="BDSP01000286">
    <property type="protein sequence ID" value="GAX29208.1"/>
    <property type="molecule type" value="Genomic_DNA"/>
</dbReference>
<dbReference type="Proteomes" id="UP000198406">
    <property type="component" value="Unassembled WGS sequence"/>
</dbReference>
<dbReference type="InParanoid" id="A0A1Z5KTF6"/>
<dbReference type="OrthoDB" id="10616919at2759"/>
<keyword evidence="4" id="KW-1185">Reference proteome</keyword>
<accession>A0A1Z5KTF6</accession>
<proteinExistence type="predicted"/>
<feature type="chain" id="PRO_5012306416" description="SEA domain-containing protein" evidence="2">
    <location>
        <begin position="21"/>
        <end position="326"/>
    </location>
</feature>
<keyword evidence="1" id="KW-1133">Transmembrane helix</keyword>
<keyword evidence="1" id="KW-0812">Transmembrane</keyword>
<evidence type="ECO:0000256" key="2">
    <source>
        <dbReference type="SAM" id="SignalP"/>
    </source>
</evidence>